<dbReference type="Gene3D" id="3.30.870.10">
    <property type="entry name" value="Endonuclease Chain A"/>
    <property type="match status" value="2"/>
</dbReference>
<feature type="domain" description="Polyphosphate kinase C-terminal" evidence="12">
    <location>
        <begin position="532"/>
        <end position="702"/>
    </location>
</feature>
<keyword evidence="4 8" id="KW-0547">Nucleotide-binding</keyword>
<evidence type="ECO:0000313" key="14">
    <source>
        <dbReference type="EMBL" id="KRN59559.1"/>
    </source>
</evidence>
<keyword evidence="15" id="KW-1185">Reference proteome</keyword>
<dbReference type="PANTHER" id="PTHR30218:SF0">
    <property type="entry name" value="POLYPHOSPHATE KINASE"/>
    <property type="match status" value="1"/>
</dbReference>
<dbReference type="SUPFAM" id="SSF143724">
    <property type="entry name" value="PHP14-like"/>
    <property type="match status" value="1"/>
</dbReference>
<reference evidence="14 15" key="1">
    <citation type="journal article" date="2015" name="Genome Announc.">
        <title>Expanding the biotechnology potential of lactobacilli through comparative genomics of 213 strains and associated genera.</title>
        <authorList>
            <person name="Sun Z."/>
            <person name="Harris H.M."/>
            <person name="McCann A."/>
            <person name="Guo C."/>
            <person name="Argimon S."/>
            <person name="Zhang W."/>
            <person name="Yang X."/>
            <person name="Jeffery I.B."/>
            <person name="Cooney J.C."/>
            <person name="Kagawa T.F."/>
            <person name="Liu W."/>
            <person name="Song Y."/>
            <person name="Salvetti E."/>
            <person name="Wrobel A."/>
            <person name="Rasinkangas P."/>
            <person name="Parkhill J."/>
            <person name="Rea M.C."/>
            <person name="O'Sullivan O."/>
            <person name="Ritari J."/>
            <person name="Douillard F.P."/>
            <person name="Paul Ross R."/>
            <person name="Yang R."/>
            <person name="Briner A.E."/>
            <person name="Felis G.E."/>
            <person name="de Vos W.M."/>
            <person name="Barrangou R."/>
            <person name="Klaenhammer T.R."/>
            <person name="Caufield P.W."/>
            <person name="Cui Y."/>
            <person name="Zhang H."/>
            <person name="O'Toole P.W."/>
        </authorList>
    </citation>
    <scope>NUCLEOTIDE SEQUENCE [LARGE SCALE GENOMIC DNA]</scope>
    <source>
        <strain evidence="14 15">DSM 17896</strain>
    </source>
</reference>
<evidence type="ECO:0000259" key="11">
    <source>
        <dbReference type="Pfam" id="PF13089"/>
    </source>
</evidence>
<name>A0A0R2IBI9_9LACO</name>
<evidence type="ECO:0000259" key="13">
    <source>
        <dbReference type="Pfam" id="PF17941"/>
    </source>
</evidence>
<feature type="domain" description="Polyphosphate kinase middle" evidence="10">
    <location>
        <begin position="127"/>
        <end position="332"/>
    </location>
</feature>
<feature type="domain" description="Polyphosphate kinase N-terminal" evidence="11">
    <location>
        <begin position="12"/>
        <end position="118"/>
    </location>
</feature>
<dbReference type="NCBIfam" id="NF003920">
    <property type="entry name" value="PRK05443.2-1"/>
    <property type="match status" value="1"/>
</dbReference>
<keyword evidence="2 8" id="KW-0808">Transferase</keyword>
<dbReference type="PATRIC" id="fig|396268.3.peg.1325"/>
<dbReference type="PANTHER" id="PTHR30218">
    <property type="entry name" value="POLYPHOSPHATE KINASE"/>
    <property type="match status" value="1"/>
</dbReference>
<dbReference type="STRING" id="396268.IV45_GL001308"/>
<dbReference type="Gene3D" id="3.30.1840.10">
    <property type="entry name" value="Polyphosphate kinase middle domain"/>
    <property type="match status" value="1"/>
</dbReference>
<feature type="binding site" evidence="8">
    <location>
        <position position="497"/>
    </location>
    <ligand>
        <name>ATP</name>
        <dbReference type="ChEBI" id="CHEBI:30616"/>
    </ligand>
</feature>
<dbReference type="FunFam" id="3.30.870.10:FF:000001">
    <property type="entry name" value="Polyphosphate kinase"/>
    <property type="match status" value="1"/>
</dbReference>
<dbReference type="InterPro" id="IPR025200">
    <property type="entry name" value="PPK_C_dom2"/>
</dbReference>
<dbReference type="GO" id="GO:0008976">
    <property type="term" value="F:polyphosphate kinase activity"/>
    <property type="evidence" value="ECO:0007669"/>
    <property type="project" value="UniProtKB-UniRule"/>
</dbReference>
<evidence type="ECO:0000256" key="2">
    <source>
        <dbReference type="ARBA" id="ARBA00022679"/>
    </source>
</evidence>
<evidence type="ECO:0000256" key="6">
    <source>
        <dbReference type="ARBA" id="ARBA00022840"/>
    </source>
</evidence>
<accession>A0A0R2IBI9</accession>
<dbReference type="Pfam" id="PF13089">
    <property type="entry name" value="PP_kinase_N"/>
    <property type="match status" value="1"/>
</dbReference>
<dbReference type="InterPro" id="IPR036830">
    <property type="entry name" value="PP_kinase_middle_dom_sf"/>
</dbReference>
<proteinExistence type="inferred from homology"/>
<feature type="binding site" evidence="8">
    <location>
        <position position="621"/>
    </location>
    <ligand>
        <name>ATP</name>
        <dbReference type="ChEBI" id="CHEBI:30616"/>
    </ligand>
</feature>
<evidence type="ECO:0000256" key="9">
    <source>
        <dbReference type="RuleBase" id="RU003800"/>
    </source>
</evidence>
<dbReference type="RefSeq" id="WP_057739769.1">
    <property type="nucleotide sequence ID" value="NZ_JQBW01000004.1"/>
</dbReference>
<dbReference type="GO" id="GO:0046872">
    <property type="term" value="F:metal ion binding"/>
    <property type="evidence" value="ECO:0007669"/>
    <property type="project" value="UniProtKB-KW"/>
</dbReference>
<dbReference type="EMBL" id="JQBW01000004">
    <property type="protein sequence ID" value="KRN59559.1"/>
    <property type="molecule type" value="Genomic_DNA"/>
</dbReference>
<organism evidence="14 15">
    <name type="scientific">Limosilactobacillus secaliphilus</name>
    <dbReference type="NCBI Taxonomy" id="396268"/>
    <lineage>
        <taxon>Bacteria</taxon>
        <taxon>Bacillati</taxon>
        <taxon>Bacillota</taxon>
        <taxon>Bacilli</taxon>
        <taxon>Lactobacillales</taxon>
        <taxon>Lactobacillaceae</taxon>
        <taxon>Limosilactobacillus</taxon>
    </lineage>
</organism>
<feature type="binding site" evidence="8">
    <location>
        <position position="593"/>
    </location>
    <ligand>
        <name>ATP</name>
        <dbReference type="ChEBI" id="CHEBI:30616"/>
    </ligand>
</feature>
<dbReference type="InterPro" id="IPR003414">
    <property type="entry name" value="PP_kinase"/>
</dbReference>
<dbReference type="PIRSF" id="PIRSF015589">
    <property type="entry name" value="PP_kinase"/>
    <property type="match status" value="1"/>
</dbReference>
<dbReference type="Pfam" id="PF02503">
    <property type="entry name" value="PP_kinase"/>
    <property type="match status" value="1"/>
</dbReference>
<gene>
    <name evidence="8" type="primary">ppk</name>
    <name evidence="14" type="ORF">IV45_GL001308</name>
</gene>
<dbReference type="HAMAP" id="MF_00347">
    <property type="entry name" value="Polyphosphate_kinase"/>
    <property type="match status" value="1"/>
</dbReference>
<keyword evidence="1 8" id="KW-0597">Phosphoprotein</keyword>
<evidence type="ECO:0000256" key="1">
    <source>
        <dbReference type="ARBA" id="ARBA00022553"/>
    </source>
</evidence>
<dbReference type="Proteomes" id="UP000050934">
    <property type="component" value="Unassembled WGS sequence"/>
</dbReference>
<dbReference type="OrthoDB" id="9761456at2"/>
<keyword evidence="7 8" id="KW-0460">Magnesium</keyword>
<comment type="catalytic activity">
    <reaction evidence="8 9">
        <text>[phosphate](n) + ATP = [phosphate](n+1) + ADP</text>
        <dbReference type="Rhea" id="RHEA:19573"/>
        <dbReference type="Rhea" id="RHEA-COMP:9859"/>
        <dbReference type="Rhea" id="RHEA-COMP:14280"/>
        <dbReference type="ChEBI" id="CHEBI:16838"/>
        <dbReference type="ChEBI" id="CHEBI:30616"/>
        <dbReference type="ChEBI" id="CHEBI:456216"/>
        <dbReference type="EC" id="2.7.4.1"/>
    </reaction>
</comment>
<dbReference type="AlphaFoldDB" id="A0A0R2IBI9"/>
<feature type="binding site" evidence="8">
    <location>
        <position position="434"/>
    </location>
    <ligand>
        <name>Mg(2+)</name>
        <dbReference type="ChEBI" id="CHEBI:18420"/>
    </ligand>
</feature>
<keyword evidence="6 8" id="KW-0067">ATP-binding</keyword>
<dbReference type="SUPFAM" id="SSF140356">
    <property type="entry name" value="PPK N-terminal domain-like"/>
    <property type="match status" value="1"/>
</dbReference>
<dbReference type="NCBIfam" id="NF003917">
    <property type="entry name" value="PRK05443.1-1"/>
    <property type="match status" value="1"/>
</dbReference>
<comment type="cofactor">
    <cofactor evidence="8">
        <name>Mg(2+)</name>
        <dbReference type="ChEBI" id="CHEBI:18420"/>
    </cofactor>
</comment>
<dbReference type="InterPro" id="IPR025198">
    <property type="entry name" value="PPK_N_dom"/>
</dbReference>
<dbReference type="EC" id="2.7.4.1" evidence="8 9"/>
<dbReference type="GO" id="GO:0006799">
    <property type="term" value="P:polyphosphate biosynthetic process"/>
    <property type="evidence" value="ECO:0007669"/>
    <property type="project" value="UniProtKB-UniRule"/>
</dbReference>
<dbReference type="InterPro" id="IPR024953">
    <property type="entry name" value="PP_kinase_middle"/>
</dbReference>
<dbReference type="SUPFAM" id="SSF56024">
    <property type="entry name" value="Phospholipase D/nuclease"/>
    <property type="match status" value="2"/>
</dbReference>
<dbReference type="InterPro" id="IPR036832">
    <property type="entry name" value="PPK_N_dom_sf"/>
</dbReference>
<dbReference type="Pfam" id="PF13090">
    <property type="entry name" value="PP_kinase_C"/>
    <property type="match status" value="1"/>
</dbReference>
<sequence>MEYQDFYQPQNYVNRELSWIDFNGRVLEEAMDPSNPLLERANFLGITQSNVDEFFMVRVASLHKLSAAHVTTTDASGMTPQEQLDAVNAKEHRMVEKRYQVYNEHLLPDLNKEDIKILPVSSLDEHDHEFAQRFFDDQLMPVLTPLADDVSRPFPFINNGSLNVAVKLMRDAHAKEVSKQEILEGDQEVKGTIQEPHEMKNDPDNMDFATIRVPSNYQRLVKLPGKNHFVLIDDIIKNFMAALFPGFTILASGTFRVMRDMDLDVAEEDTSDLLRAVQHQLRAREHGQVMRLEIERDFDSWLEKHLTENLNVSEKAVYRVDGPVDLTFLKKLSGKVTGHNELRYKPFTPYQDPVLDMDHDIFAAIREKDHLLQHPYESFQSVVHFIHQAAIDKETLAIKMTLYRVSGNSPIIKYLGMAAQRGKQVTVLVEVKARFDEKNNVRWARRLEQMGCHVIYGLAGLKTHCKLALVIRRDKDGIRRYMHLGTGNYNDVTANFYTDMGLLTCDYELGQDMTNLFNMLSGFARPRYFHKLHVSPDGIRAFINKKIDAQIAIAEDGNPAMICMKMNSLSDKQIIAHLYEAANAGVKVHLIVRGITCLRNDLPELHDNIEVHSIVGRFLEHSRIYYFIGNGHEEIYLASADMMTRNLNRRVEELYPVQEADAKAKAIQIFKDMWKDNVKARRLVGDDYVRIQRDGAPAFNCQQHFMDEALAKEKAQKRDEKAHKSGANGVFETLSKHIPLLHLKHNEEDIDE</sequence>
<comment type="caution">
    <text evidence="14">The sequence shown here is derived from an EMBL/GenBank/DDBJ whole genome shotgun (WGS) entry which is preliminary data.</text>
</comment>
<dbReference type="Gene3D" id="1.20.58.310">
    <property type="entry name" value="Polyphosphate kinase N-terminal domain"/>
    <property type="match status" value="1"/>
</dbReference>
<keyword evidence="5 8" id="KW-0418">Kinase</keyword>
<feature type="domain" description="Polyphosphate kinase C-terminal" evidence="13">
    <location>
        <begin position="360"/>
        <end position="524"/>
    </location>
</feature>
<feature type="binding site" evidence="8">
    <location>
        <position position="50"/>
    </location>
    <ligand>
        <name>ATP</name>
        <dbReference type="ChEBI" id="CHEBI:30616"/>
    </ligand>
</feature>
<keyword evidence="3 8" id="KW-0479">Metal-binding</keyword>
<evidence type="ECO:0000259" key="12">
    <source>
        <dbReference type="Pfam" id="PF13090"/>
    </source>
</evidence>
<dbReference type="GO" id="GO:0005524">
    <property type="term" value="F:ATP binding"/>
    <property type="evidence" value="ECO:0007669"/>
    <property type="project" value="UniProtKB-KW"/>
</dbReference>
<dbReference type="CDD" id="cd09165">
    <property type="entry name" value="PLDc_PaPPK1_C1_like"/>
    <property type="match status" value="1"/>
</dbReference>
<comment type="function">
    <text evidence="8 9">Catalyzes the reversible transfer of the terminal phosphate of ATP to form a long-chain polyphosphate (polyP).</text>
</comment>
<dbReference type="Pfam" id="PF17941">
    <property type="entry name" value="PP_kinase_C_1"/>
    <property type="match status" value="1"/>
</dbReference>
<evidence type="ECO:0000256" key="8">
    <source>
        <dbReference type="HAMAP-Rule" id="MF_00347"/>
    </source>
</evidence>
<evidence type="ECO:0000256" key="7">
    <source>
        <dbReference type="ARBA" id="ARBA00022842"/>
    </source>
</evidence>
<dbReference type="NCBIfam" id="TIGR03705">
    <property type="entry name" value="poly_P_kin"/>
    <property type="match status" value="1"/>
</dbReference>
<feature type="active site" description="Phosphohistidine intermediate" evidence="8">
    <location>
        <position position="464"/>
    </location>
</feature>
<comment type="PTM">
    <text evidence="8 9">An intermediate of this reaction is the autophosphorylated ppk in which a phosphate is covalently linked to a histidine residue through a N-P bond.</text>
</comment>
<evidence type="ECO:0000256" key="4">
    <source>
        <dbReference type="ARBA" id="ARBA00022741"/>
    </source>
</evidence>
<dbReference type="CDD" id="cd09168">
    <property type="entry name" value="PLDc_PaPPK1_C2_like"/>
    <property type="match status" value="1"/>
</dbReference>
<comment type="similarity">
    <text evidence="8 9">Belongs to the polyphosphate kinase 1 (PPK1) family.</text>
</comment>
<feature type="binding site" evidence="8">
    <location>
        <position position="404"/>
    </location>
    <ligand>
        <name>Mg(2+)</name>
        <dbReference type="ChEBI" id="CHEBI:18420"/>
    </ligand>
</feature>
<evidence type="ECO:0000313" key="15">
    <source>
        <dbReference type="Proteomes" id="UP000050934"/>
    </source>
</evidence>
<dbReference type="InterPro" id="IPR041108">
    <property type="entry name" value="PP_kinase_C_1"/>
</dbReference>
<dbReference type="NCBIfam" id="NF003921">
    <property type="entry name" value="PRK05443.2-2"/>
    <property type="match status" value="1"/>
</dbReference>
<evidence type="ECO:0000259" key="10">
    <source>
        <dbReference type="Pfam" id="PF02503"/>
    </source>
</evidence>
<evidence type="ECO:0000256" key="5">
    <source>
        <dbReference type="ARBA" id="ARBA00022777"/>
    </source>
</evidence>
<protein>
    <recommendedName>
        <fullName evidence="8 9">Polyphosphate kinase</fullName>
        <ecNumber evidence="8 9">2.7.4.1</ecNumber>
    </recommendedName>
    <alternativeName>
        <fullName evidence="8">ATP-polyphosphate phosphotransferase</fullName>
    </alternativeName>
    <alternativeName>
        <fullName evidence="8">Polyphosphoric acid kinase</fullName>
    </alternativeName>
</protein>
<dbReference type="GO" id="GO:0009358">
    <property type="term" value="C:polyphosphate kinase complex"/>
    <property type="evidence" value="ECO:0007669"/>
    <property type="project" value="InterPro"/>
</dbReference>
<evidence type="ECO:0000256" key="3">
    <source>
        <dbReference type="ARBA" id="ARBA00022723"/>
    </source>
</evidence>